<reference evidence="2" key="2">
    <citation type="submission" date="2015-01" db="EMBL/GenBank/DDBJ databases">
        <title>Evolutionary Origins and Diversification of the Mycorrhizal Mutualists.</title>
        <authorList>
            <consortium name="DOE Joint Genome Institute"/>
            <consortium name="Mycorrhizal Genomics Consortium"/>
            <person name="Kohler A."/>
            <person name="Kuo A."/>
            <person name="Nagy L.G."/>
            <person name="Floudas D."/>
            <person name="Copeland A."/>
            <person name="Barry K.W."/>
            <person name="Cichocki N."/>
            <person name="Veneault-Fourrey C."/>
            <person name="LaButti K."/>
            <person name="Lindquist E.A."/>
            <person name="Lipzen A."/>
            <person name="Lundell T."/>
            <person name="Morin E."/>
            <person name="Murat C."/>
            <person name="Riley R."/>
            <person name="Ohm R."/>
            <person name="Sun H."/>
            <person name="Tunlid A."/>
            <person name="Henrissat B."/>
            <person name="Grigoriev I.V."/>
            <person name="Hibbett D.S."/>
            <person name="Martin F."/>
        </authorList>
    </citation>
    <scope>NUCLEOTIDE SEQUENCE [LARGE SCALE GENOMIC DNA]</scope>
    <source>
        <strain evidence="2">Marx 270</strain>
    </source>
</reference>
<dbReference type="EMBL" id="KN832010">
    <property type="protein sequence ID" value="KIN98964.1"/>
    <property type="molecule type" value="Genomic_DNA"/>
</dbReference>
<gene>
    <name evidence="1" type="ORF">M404DRAFT_30929</name>
</gene>
<organism evidence="1 2">
    <name type="scientific">Pisolithus tinctorius Marx 270</name>
    <dbReference type="NCBI Taxonomy" id="870435"/>
    <lineage>
        <taxon>Eukaryota</taxon>
        <taxon>Fungi</taxon>
        <taxon>Dikarya</taxon>
        <taxon>Basidiomycota</taxon>
        <taxon>Agaricomycotina</taxon>
        <taxon>Agaricomycetes</taxon>
        <taxon>Agaricomycetidae</taxon>
        <taxon>Boletales</taxon>
        <taxon>Sclerodermatineae</taxon>
        <taxon>Pisolithaceae</taxon>
        <taxon>Pisolithus</taxon>
    </lineage>
</organism>
<dbReference type="STRING" id="870435.A0A0C3NCY0"/>
<protein>
    <submittedName>
        <fullName evidence="1">Uncharacterized protein</fullName>
    </submittedName>
</protein>
<proteinExistence type="predicted"/>
<sequence length="174" mass="18821">MTSSNTDIPLGAIRSAGKGKDDFANCASGELETIVVEGMTKVYLVNGETNSSQTDLETLEGAFDVVVKGTDATTQKASPITAGWMQVAVRELSGHLDSATKGPVRLLQSALKYGRIVSAFFVFTEKDRDVRALEIFNEQGNKTPVLATYHASEVLAEQNDWRFAKDTSTKSARI</sequence>
<dbReference type="Proteomes" id="UP000054217">
    <property type="component" value="Unassembled WGS sequence"/>
</dbReference>
<reference evidence="1 2" key="1">
    <citation type="submission" date="2014-04" db="EMBL/GenBank/DDBJ databases">
        <authorList>
            <consortium name="DOE Joint Genome Institute"/>
            <person name="Kuo A."/>
            <person name="Kohler A."/>
            <person name="Costa M.D."/>
            <person name="Nagy L.G."/>
            <person name="Floudas D."/>
            <person name="Copeland A."/>
            <person name="Barry K.W."/>
            <person name="Cichocki N."/>
            <person name="Veneault-Fourrey C."/>
            <person name="LaButti K."/>
            <person name="Lindquist E.A."/>
            <person name="Lipzen A."/>
            <person name="Lundell T."/>
            <person name="Morin E."/>
            <person name="Murat C."/>
            <person name="Sun H."/>
            <person name="Tunlid A."/>
            <person name="Henrissat B."/>
            <person name="Grigoriev I.V."/>
            <person name="Hibbett D.S."/>
            <person name="Martin F."/>
            <person name="Nordberg H.P."/>
            <person name="Cantor M.N."/>
            <person name="Hua S.X."/>
        </authorList>
    </citation>
    <scope>NUCLEOTIDE SEQUENCE [LARGE SCALE GENOMIC DNA]</scope>
    <source>
        <strain evidence="1 2">Marx 270</strain>
    </source>
</reference>
<evidence type="ECO:0000313" key="2">
    <source>
        <dbReference type="Proteomes" id="UP000054217"/>
    </source>
</evidence>
<evidence type="ECO:0000313" key="1">
    <source>
        <dbReference type="EMBL" id="KIN98964.1"/>
    </source>
</evidence>
<dbReference type="AlphaFoldDB" id="A0A0C3NCY0"/>
<dbReference type="InParanoid" id="A0A0C3NCY0"/>
<dbReference type="Gene3D" id="3.40.50.720">
    <property type="entry name" value="NAD(P)-binding Rossmann-like Domain"/>
    <property type="match status" value="1"/>
</dbReference>
<keyword evidence="2" id="KW-1185">Reference proteome</keyword>
<accession>A0A0C3NCY0</accession>
<name>A0A0C3NCY0_PISTI</name>
<dbReference type="HOGENOM" id="CLU_1540698_0_0_1"/>